<dbReference type="EMBL" id="SUQX01000124">
    <property type="protein sequence ID" value="TJX02307.1"/>
    <property type="molecule type" value="Genomic_DNA"/>
</dbReference>
<evidence type="ECO:0000259" key="1">
    <source>
        <dbReference type="Pfam" id="PF22691"/>
    </source>
</evidence>
<dbReference type="Pfam" id="PF22691">
    <property type="entry name" value="Thiolase_C_1"/>
    <property type="match status" value="1"/>
</dbReference>
<comment type="caution">
    <text evidence="2">The sequence shown here is derived from an EMBL/GenBank/DDBJ whole genome shotgun (WGS) entry which is preliminary data.</text>
</comment>
<feature type="domain" description="Thiolase C-terminal" evidence="1">
    <location>
        <begin position="2"/>
        <end position="34"/>
    </location>
</feature>
<name>A0AAX2TM46_NEIGO</name>
<dbReference type="AlphaFoldDB" id="A0AAX2TM46"/>
<dbReference type="InterPro" id="IPR055140">
    <property type="entry name" value="Thiolase_C_2"/>
</dbReference>
<evidence type="ECO:0000313" key="3">
    <source>
        <dbReference type="Proteomes" id="UP000307092"/>
    </source>
</evidence>
<dbReference type="InterPro" id="IPR016039">
    <property type="entry name" value="Thiolase-like"/>
</dbReference>
<dbReference type="RefSeq" id="WP_431194173.1">
    <property type="nucleotide sequence ID" value="NZ_SUQX01000124.1"/>
</dbReference>
<organism evidence="2 3">
    <name type="scientific">Neisseria gonorrhoeae</name>
    <dbReference type="NCBI Taxonomy" id="485"/>
    <lineage>
        <taxon>Bacteria</taxon>
        <taxon>Pseudomonadati</taxon>
        <taxon>Pseudomonadota</taxon>
        <taxon>Betaproteobacteria</taxon>
        <taxon>Neisseriales</taxon>
        <taxon>Neisseriaceae</taxon>
        <taxon>Neisseria</taxon>
    </lineage>
</organism>
<protein>
    <submittedName>
        <fullName evidence="2">Thiolase family protein</fullName>
    </submittedName>
</protein>
<proteinExistence type="predicted"/>
<dbReference type="Proteomes" id="UP000307092">
    <property type="component" value="Unassembled WGS sequence"/>
</dbReference>
<gene>
    <name evidence="2" type="ORF">E8M63_13235</name>
</gene>
<sequence>AQVHELVAQLRHEAGARQVDGARIAIAENGGGLHGIEEAVACVTILSK</sequence>
<evidence type="ECO:0000313" key="2">
    <source>
        <dbReference type="EMBL" id="TJX02307.1"/>
    </source>
</evidence>
<dbReference type="Gene3D" id="3.40.47.10">
    <property type="match status" value="1"/>
</dbReference>
<accession>A0AAX2TM46</accession>
<feature type="non-terminal residue" evidence="2">
    <location>
        <position position="1"/>
    </location>
</feature>
<dbReference type="GO" id="GO:0016746">
    <property type="term" value="F:acyltransferase activity"/>
    <property type="evidence" value="ECO:0007669"/>
    <property type="project" value="InterPro"/>
</dbReference>
<reference evidence="2 3" key="1">
    <citation type="submission" date="2019-04" db="EMBL/GenBank/DDBJ databases">
        <title>The CDC panel for molecular diagnostics of ciprofloxacin resistance and its use for research and clinical development.</title>
        <authorList>
            <person name="Liu H."/>
            <person name="Tang K."/>
            <person name="Pham C."/>
            <person name="Schmerer M."/>
        </authorList>
    </citation>
    <scope>NUCLEOTIDE SEQUENCE [LARGE SCALE GENOMIC DNA]</scope>
    <source>
        <strain evidence="2 3">LRRBGS_0742</strain>
    </source>
</reference>